<dbReference type="EMBL" id="HACA01000208">
    <property type="protein sequence ID" value="CDW17569.1"/>
    <property type="molecule type" value="Transcribed_RNA"/>
</dbReference>
<accession>A0A0K2SV89</accession>
<reference evidence="1" key="1">
    <citation type="submission" date="2014-05" db="EMBL/GenBank/DDBJ databases">
        <authorList>
            <person name="Chronopoulou M."/>
        </authorList>
    </citation>
    <scope>NUCLEOTIDE SEQUENCE</scope>
    <source>
        <tissue evidence="1">Whole organism</tissue>
    </source>
</reference>
<proteinExistence type="predicted"/>
<organism evidence="1">
    <name type="scientific">Lepeophtheirus salmonis</name>
    <name type="common">Salmon louse</name>
    <name type="synonym">Caligus salmonis</name>
    <dbReference type="NCBI Taxonomy" id="72036"/>
    <lineage>
        <taxon>Eukaryota</taxon>
        <taxon>Metazoa</taxon>
        <taxon>Ecdysozoa</taxon>
        <taxon>Arthropoda</taxon>
        <taxon>Crustacea</taxon>
        <taxon>Multicrustacea</taxon>
        <taxon>Hexanauplia</taxon>
        <taxon>Copepoda</taxon>
        <taxon>Siphonostomatoida</taxon>
        <taxon>Caligidae</taxon>
        <taxon>Lepeophtheirus</taxon>
    </lineage>
</organism>
<sequence length="11" mass="1257">MCGNQHINKLV</sequence>
<evidence type="ECO:0000313" key="1">
    <source>
        <dbReference type="EMBL" id="CDW17569.1"/>
    </source>
</evidence>
<protein>
    <submittedName>
        <fullName evidence="1">Uncharacterized protein</fullName>
    </submittedName>
</protein>
<name>A0A0K2SV89_LEPSM</name>